<gene>
    <name evidence="4" type="ORF">ACHAWU_005764</name>
</gene>
<comment type="caution">
    <text evidence="4">The sequence shown here is derived from an EMBL/GenBank/DDBJ whole genome shotgun (WGS) entry which is preliminary data.</text>
</comment>
<evidence type="ECO:0000256" key="2">
    <source>
        <dbReference type="ARBA" id="ARBA00022525"/>
    </source>
</evidence>
<dbReference type="Proteomes" id="UP001530293">
    <property type="component" value="Unassembled WGS sequence"/>
</dbReference>
<evidence type="ECO:0000256" key="3">
    <source>
        <dbReference type="SAM" id="MobiDB-lite"/>
    </source>
</evidence>
<reference evidence="4 5" key="1">
    <citation type="submission" date="2024-10" db="EMBL/GenBank/DDBJ databases">
        <title>Updated reference genomes for cyclostephanoid diatoms.</title>
        <authorList>
            <person name="Roberts W.R."/>
            <person name="Alverson A.J."/>
        </authorList>
    </citation>
    <scope>NUCLEOTIDE SEQUENCE [LARGE SCALE GENOMIC DNA]</scope>
    <source>
        <strain evidence="4 5">AJA232-27</strain>
    </source>
</reference>
<sequence length="5843" mass="618959">MAREMEVNFSTYDVSGNPISPAHRFLNDGCTATFDKPECRGACTSCSTADRVKCRARQLKCKASSVEGISFPFMSDPMKVIGLFSGGDIEILEFHPPPFSLVFQQEIRTVLFTPPTVELVIAFGVSVTVDYALVLDTKGIRQAVAEKNPIKALNSFAFRDTFDGVDKPLVVFEASVTASVEVSAVFVKIGVSGGLTINIQFDFYDPNPATSGGLIRPFELVNISPNPLNWFEVTISAYVELAVYVKVGIFVWIFEVTIFEFRQEFRITIMDPLKITPKPIGRIATIGAEGIVSVSALSGEITCKHIDGGSADETVQCWESSKEYPVIGYFKQVRALKLSPGILGSGSMVIDCIASEIDCSTQAILEFRYEQCQIYGGELKIGGEELNASQGPVKFRSGTLTHGNVHLPVPPQDFLQTTVGRECNAEWALHGDTSLMVMGSQLGPNCMIQAYGSAVDSLLGVNLALSTGQTCVENSVVIDLAKGEEPRGRLFIGGNLRVNFNSTLYNDIVIEGRNECNDEIHIMQISSTVKSVEVNTFGGDDTIVIGKENVPYENLIHADINVDGGDGLADKIIVHDGSSEAKKQGVNANSILGIQFGSNKRRTFFYENAEVMDLKLGQVVDVNVTSTAPGLELTIHYNNNGKSNSIYSTSTSGPLNIISDGDSSNTIYVSNGVGGVFIDLDSGDYDIDIADTIGAINIITEGSSDTERNETISIINTRGDVHLNLGPARHSIDITNTSPGTWTDVNSIAHKMQGDVTLSCGKGSQVIDLLVIGGNASVQTGGGGHDNIKVWNGKGGVVIDLGSGDYDIDIADTIGAINITTQGPSNIVRNETIVIANTKGNVDLKLGPARHSIDITNTSPGTWTDVNSIAHKMQGDVTLSCGKGSQLIDLLAIGGNASVQTGGGGHDNIKVWNGKGGVVIDLGSGDYDIDIADTIGAINITTQGPSNIVRNETIVIANTKGNVDLKLGPALHSIDITNTSPGTWTDVNSIAHKMQGDVTLSCGKGSQVIDLLAIGGNASVQTGGGGHDNIKVWNGKGGVVIDLGSGDYDIDIADTIGAINITTQGPSNIVRNETIVIANTKGNVDLKLGPARHSIDITNTSPGTWTDVNSIAHKMQGDVTISCGKGSQVIDLLAIGGNASVQTGGGGHDDIKVWNGKGGVVIDLGSGDYDIDIADTIGAINITTQGPSNIVRNETIVIANTKGNVDLKLGPARHCIDITNTSPGTWTDVNSIAHKMQGDVTLSCGKGSQVIDLLAIGGNASVQTGGGGHDNIKVWNGKGGVVIDLGSGDYDIDIADTIGAINITTQGPSNIVRNETIVIDNTKGNVDLMLGPARHCIDITNTSPGTWTDVNSIAHKMQGDVTISCGKGSQVIDLLAIGGNASVQTGGGGHDNIKVWNGKGGVVIDLGSGDYDIDIADTIGAINITTQGPSNIVRNETIVIANTKGNVDLMLGPALHYIDVHNTLPGTWTDVNSFVHKMQGDVTISCGTGAQVIDLLAIGGNASVQTDDGGHDNIKVRDGKGVFIGLGSGDYDIDISDTVGAINVKTEGSSGSARNEIISITNTEGNLDLKLGPARHSINVKNTSPGTWTDVNGIVHKWQGDVAISCGRGTQVIDLVNIRGNSFVQTGGGGNNVVSVNRIGWGGNLNVTCLDTGNDYIKVNLTDGDHAMGKIAEDDTFYVHSVDIDTGDGNDLVQIYGLGFGTNATVLGGRGNDTLLLDGRIGEFTDTLNARNSMDGTSLRWNGGGDEDDVEMYFVSSGNANLSLFGDNDGSNKVTLRCADIACIILSRDTFLANIIHDPFNTKPSLERVNIDKRTQSVTSLSLYLNKGENKVHFDDTIGTMDVFGGPDNDLFRIGQMFNSERNITYGVSTDDPIQYTLTTKGFLSDGCSHPVTINGGFGNDTFDVLRNKCVLDLNGDSGNDNFVIRSFVAPEILPNGTINDVTNSIGIKTCGSTTMEDRGEDFNCGDNSVVVEVPANPDYLVNSLVDVDGGTGTDRLTLLGTEFGDQYVIDDQRIFGGGLAVKFSNIDRLDVVGGDGDDEFYVLSTNPSLLLSLYGSKGSDTFVITPEGSVGPVISKNLRGHRGILEHYVVSSDPDYMGLKVRGVQCDVLDNDGDFGYVSIVDQGGFHLMTEDGEGSFSFFVYPTTPPKQDVVVNIVAPVAPDNKRWVLVNGEDAAILKFTAATGMYPQEVRVTYNQDVEKLDLTEKNLMLKTLVDLDGGNTKDERFVRTQQTLLPVDIRLIPSRNNAKGAKSISIVEQSGGSAVMEGPNGFHAEYDMYLRPCSLISDIRVNMEMSVPDQLILSKTELTGSDFQNEECKATVEVRAINDDLAEGDHYVNIQHFVSTSKGGPIWLTDNSQLFISNVLVRIYDDDTGGVIIRESNGITALAEMNELDNNGLVNPKFYQDEYYIRLTRAPAESEIVKIDITSIAVASDYESSSTPVGRNLTNRTQIYVNGSEAVELVFTSANWYDEVLLVVTAIDDAIEEGVNYMNFASRTSNLGLIQGPLSIFGGDSPSTPQLGNPIMLPNELNPIDFQIPPGYNIDTSNSFVRESNQVDKVIFNNVNACRGCVSVGDFRDTSFYGMNMANNVMVLNDGPFHGIEYKEFEIITFNLGDGKDSITVHSTSGAVHILNLEGQDDTVYVKSLSGPMLINGNDGNDEVHISSDEAKLNLINALLAFDGGNDTDADVLTLNNTGDSGIDDVFTISRLMVTSDSMQPKVADIFDITNPVLPRESYLINLKNATGGSFTLSVKDPGHPGEKSVIIDYPTTAATIEQRLTSLLLGGPKKVIKSCGMTKSSFCADPVAVRQLGGSDAFAVFFVGERLNKGVRLSLDTSKLIDFTSERYKNGTNDILNVNSDVAYTNVEVLKVYTGDKNIVMNVRGTSAETYIESQSGDDNVFVSSDADENATTADSVDKLLGVLDYIENNLHIQCNRGRHRLLISDSLSSIAKGVGLNGPAVLTKSSLENLAENLGNIYYAAKDGNWYDGISIWLGEEGDKLDINSIQDLAPNRTVTSVHSGNGPDILSINVEASNYSLFVANGQGGDDFLDASKASLPVILFGDGGNDTLHGGSNRDALFGDYGEVIWYNNNGDVVARAGGGGYGDFTDGEVRLIGHVRGLFPPVNVNVMDSGNDTINGHEDRDVIFGGGGEMDVLSGDGGSDVLFGDFAEVRFDYDARAGQLFEILSIDSLNCTDGNGGGLNKLYGGIGDDILVGGAGNGDYLDCDAGNDLAIGDCASIIFSNYYLFESITSTSTEVGDQDEIKTGDGNDIAIGGYGNDTIDGNSGTNILVGDSALIVFHDMSLDDGTRVPKSIESIDCSIGDVDVISGGNGTDYIVGGAQGDRVHAYAGDDLAIGDCASIIFSANYSFESITSTSTDVGSGDEIELGDGNDIAIGGYGNDTIDGNSGTNILVGDSALIVFHNMSLDDGTRVPKSIESIDCSIGDVDAGTAQTTSITSTSTDVGSGDEIELGDGYDIAIGGYGNDTIDGNSGTNILVGDSALIVFHNMSLDDGTRVPKSIESIDCSIGDVDMILGGNGTDYIVGGAQGDRVHAYAGDDLAIGDCASIIFSANYSFESITSTSTDVGSGDEIELGDGYDIAIGGYGNDTIDGNSGTNILVGDSALIVFHNMSLDDGTCAEEHRIHRLLDRRCGRGNGTDYIVGGAQGDRVHAYAGDDLAIGDCASIIFSANYSFESITSTSTDVGSGDEIELGDGYDIAIGGYGNDTIDGNSGTNILVGDSALIVFHNMSLDDGTRVPKSIESIDCSVGDVDVILGGNGTDYIVGGAQGDRVHAYAGDDLAIGDCASIIFSANYSFESITSTSTDVGSGDEIELGDGYDIAIGGYGNDTIDGNSGTNILVGDSALIVFHNMSLDDGTRVPKSIESIDCSVGDVDVILGGDGTDYIVGGAQGDRVHAYAGDDLAIGDCASIIFSANYSFESITSTSTDVGSGDEIELGDGYDIAIGGYGNDTIDGNSGTNILVGDSALIVFHNMSLDDGTRVPKSIESIDCSIGDVDVIFGGNGTDYIVGGAQGDRVHAYAGDDLAIGDCASIIFSANYSFESITSTSTDVGSGDEIELGDGYDIAIGGYGNDTIDGNSGTNILVGDSALIVFHNMSLDDGTRVPKSIESIDCSVGDVDVILGGDGTDYIVGGAQGDRVHAYAGDDLAIGDCASIIFSANYSFESITSTSTDVGSGDEIELGDGYDIAIGGYGNDTIDGNSGTNILVGDSALIVFHNMSLDDGTRVPKSIESIDCSIGDVDVILGGNGTDYIVGGAQGDRVHAYAGDDLAIGDCASIIFSANYSFESITSTSTDVGSGDEIELGDGYDIAIGGYGNDTIDGNSGTNILVGDSALIVFHNMSLDDGTRVPKSIESIDCSVGDVDVILGGDGTDYIVGGAQGDRVHAYAGDDLAIGDCASIIFSANYSFESITSTSTDVGSGDEIELGDGYDIAIGGYGNDTIDGNSGTNILVGDSALIVFHNMSLDDGTRVPKSIESIDCSIGDVDVILGGNGTDYIVGGAQGDRVHAYAGDDLAIGDCASIIFSANYSFESITSTSTDVGSGDEIELGDGYDIAIGGYGNDTIDGNSGTNILVGDSALIVFHNMSLDDGTRVPKSIESIDCSVGDVDVIFGGNGTDYIVGGAQGDRVHAYAGDDLAIGDCASIIFSANYSFESITSTSTDVGSGDEIELGDGYDIAIGGYGNDTIDGNSGTNILVGDSALIVFYGFSSESAMNSSVGKLVNAPMVIETIDCEYGDVDLILGGNGTDYIVGGSFGDEVHAHAGSDFILGDHGKIFLYMNPPFKLLNATTTNASCSPGKDTLILGDGNDIAFGGSLGDTIEGGAGQDIILGDFGLYRDQVEFLPNQFFESITDYYDSAGPDVIDGGPDDDILMGQEYDDFIEGGEGSDDIYGGHHKLFGKDVNDTIHGGDDDDVILGDNGEILRQVDFIEIDFPWAVFVWKRYPHPFQSEKIRDVRRYDDIDFVQGNDQLTGDNGNDIIHGQRGDDLIEGNEGDDELYGELGNDILNGGSGDDILIGDVGYSLRRYSVAVPIAKASSSGSSKVWHKDIVLEEHGNITSITRISKRVNTSMINAEGISAASLLFVAAGYVNGMKANSSGVWPIDMITYELEQSYDDILSGGPGNDVLIGQRGNDTLFTGQGASVAIGDAGTNTITTTMDIPRIFQIFRSFEIPPRSGYAPNFTAHGFAFTSEYDLFPHPHRHTDAQGLSLIDELLTMVDVTKSDVLRDIIGISSIKTENDFCMQPMFKIIPGFLSETNMLHGNDIIVSEGGGDVVIGDDIRGFSAVDLSELLEIQNSRQNIDNLIVDLSVRLSTLGYDSEFYLKFSNASTHSSLFNLTVGCDNITTKNDSYAFVVGDTLTLLGRTFRGTSFSNPLDQIPQLYERIRDVQHVLVDLHYALYEIHVDLLRRAKKNLQKNFKQSQQPLHKLHLADDRFTSKGNGTVVGDSATLFFQIDSPSQGFTFGNLVNSVKLKLSALLYDSKIRLQRALDIHVQKDLVPTSPLTSQEKNSLPFADVPYYLSVGNDEIVLSKNSVLVVGDFGAFGIVYSENGKTADLTALRMYASSVYFLRKPPSVQSFQPILSSMDMLDRFFYQRYNSSIAAQVKPRLHGDSFVGGSSSNVMFGDVLTASLVGFASGELSIRDTTVDFYDTYVNAQFAMFFSPDKLTVPSGSGSPIWVGQFYNDIVNGTVTKVKADEQVQAHARLLFNSHSVVKQSKSDLYHYTNPYPFELNYKFQHNCYETDGSYVPSHTHSIYISYGKELNHTQRFVKSSNVVRLLGHIGHEEPTMTHNVVKMLRNGQQSNAYDSGNTEQLRESATANTEETTLE</sequence>
<evidence type="ECO:0000313" key="5">
    <source>
        <dbReference type="Proteomes" id="UP001530293"/>
    </source>
</evidence>
<proteinExistence type="predicted"/>
<dbReference type="Pfam" id="PF00353">
    <property type="entry name" value="HemolysinCabind"/>
    <property type="match status" value="32"/>
</dbReference>
<accession>A0ABD3N629</accession>
<evidence type="ECO:0000313" key="4">
    <source>
        <dbReference type="EMBL" id="KAL3769716.1"/>
    </source>
</evidence>
<dbReference type="PANTHER" id="PTHR38340">
    <property type="entry name" value="S-LAYER PROTEIN"/>
    <property type="match status" value="1"/>
</dbReference>
<dbReference type="InterPro" id="IPR011049">
    <property type="entry name" value="Serralysin-like_metalloprot_C"/>
</dbReference>
<name>A0ABD3N629_9STRA</name>
<organism evidence="4 5">
    <name type="scientific">Discostella pseudostelligera</name>
    <dbReference type="NCBI Taxonomy" id="259834"/>
    <lineage>
        <taxon>Eukaryota</taxon>
        <taxon>Sar</taxon>
        <taxon>Stramenopiles</taxon>
        <taxon>Ochrophyta</taxon>
        <taxon>Bacillariophyta</taxon>
        <taxon>Coscinodiscophyceae</taxon>
        <taxon>Thalassiosirophycidae</taxon>
        <taxon>Stephanodiscales</taxon>
        <taxon>Stephanodiscaceae</taxon>
        <taxon>Discostella</taxon>
    </lineage>
</organism>
<dbReference type="PANTHER" id="PTHR38340:SF1">
    <property type="entry name" value="S-LAYER PROTEIN"/>
    <property type="match status" value="1"/>
</dbReference>
<evidence type="ECO:0000256" key="1">
    <source>
        <dbReference type="ARBA" id="ARBA00004613"/>
    </source>
</evidence>
<comment type="subcellular location">
    <subcellularLocation>
        <location evidence="1">Secreted</location>
    </subcellularLocation>
</comment>
<dbReference type="GO" id="GO:0005576">
    <property type="term" value="C:extracellular region"/>
    <property type="evidence" value="ECO:0007669"/>
    <property type="project" value="UniProtKB-SubCell"/>
</dbReference>
<dbReference type="InterPro" id="IPR001343">
    <property type="entry name" value="Hemolysn_Ca-bd"/>
</dbReference>
<dbReference type="Gene3D" id="2.150.10.10">
    <property type="entry name" value="Serralysin-like metalloprotease, C-terminal"/>
    <property type="match status" value="10"/>
</dbReference>
<dbReference type="PROSITE" id="PS00330">
    <property type="entry name" value="HEMOLYSIN_CALCIUM"/>
    <property type="match status" value="1"/>
</dbReference>
<keyword evidence="5" id="KW-1185">Reference proteome</keyword>
<protein>
    <submittedName>
        <fullName evidence="4">Uncharacterized protein</fullName>
    </submittedName>
</protein>
<dbReference type="InterPro" id="IPR050557">
    <property type="entry name" value="RTX_toxin/Mannuronan_C5-epim"/>
</dbReference>
<dbReference type="InterPro" id="IPR018511">
    <property type="entry name" value="Hemolysin-typ_Ca-bd_CS"/>
</dbReference>
<feature type="region of interest" description="Disordered" evidence="3">
    <location>
        <begin position="5817"/>
        <end position="5843"/>
    </location>
</feature>
<dbReference type="SUPFAM" id="SSF51120">
    <property type="entry name" value="beta-Roll"/>
    <property type="match status" value="10"/>
</dbReference>
<keyword evidence="2" id="KW-0964">Secreted</keyword>
<dbReference type="EMBL" id="JALLBG020000052">
    <property type="protein sequence ID" value="KAL3769716.1"/>
    <property type="molecule type" value="Genomic_DNA"/>
</dbReference>